<evidence type="ECO:0000256" key="1">
    <source>
        <dbReference type="SAM" id="MobiDB-lite"/>
    </source>
</evidence>
<dbReference type="EMBL" id="JARBHB010000012">
    <property type="protein sequence ID" value="KAJ8871558.1"/>
    <property type="molecule type" value="Genomic_DNA"/>
</dbReference>
<comment type="caution">
    <text evidence="2">The sequence shown here is derived from an EMBL/GenBank/DDBJ whole genome shotgun (WGS) entry which is preliminary data.</text>
</comment>
<dbReference type="Proteomes" id="UP001159363">
    <property type="component" value="Chromosome 11"/>
</dbReference>
<keyword evidence="3" id="KW-1185">Reference proteome</keyword>
<evidence type="ECO:0000313" key="3">
    <source>
        <dbReference type="Proteomes" id="UP001159363"/>
    </source>
</evidence>
<feature type="compositionally biased region" description="Low complexity" evidence="1">
    <location>
        <begin position="247"/>
        <end position="256"/>
    </location>
</feature>
<feature type="compositionally biased region" description="Basic and acidic residues" evidence="1">
    <location>
        <begin position="174"/>
        <end position="183"/>
    </location>
</feature>
<reference evidence="2 3" key="1">
    <citation type="submission" date="2023-02" db="EMBL/GenBank/DDBJ databases">
        <title>LHISI_Scaffold_Assembly.</title>
        <authorList>
            <person name="Stuart O.P."/>
            <person name="Cleave R."/>
            <person name="Magrath M.J.L."/>
            <person name="Mikheyev A.S."/>
        </authorList>
    </citation>
    <scope>NUCLEOTIDE SEQUENCE [LARGE SCALE GENOMIC DNA]</scope>
    <source>
        <strain evidence="2">Daus_M_001</strain>
        <tissue evidence="2">Leg muscle</tissue>
    </source>
</reference>
<name>A0ABQ9GHQ4_9NEOP</name>
<organism evidence="2 3">
    <name type="scientific">Dryococelus australis</name>
    <dbReference type="NCBI Taxonomy" id="614101"/>
    <lineage>
        <taxon>Eukaryota</taxon>
        <taxon>Metazoa</taxon>
        <taxon>Ecdysozoa</taxon>
        <taxon>Arthropoda</taxon>
        <taxon>Hexapoda</taxon>
        <taxon>Insecta</taxon>
        <taxon>Pterygota</taxon>
        <taxon>Neoptera</taxon>
        <taxon>Polyneoptera</taxon>
        <taxon>Phasmatodea</taxon>
        <taxon>Verophasmatodea</taxon>
        <taxon>Anareolatae</taxon>
        <taxon>Phasmatidae</taxon>
        <taxon>Eurycanthinae</taxon>
        <taxon>Dryococelus</taxon>
    </lineage>
</organism>
<feature type="region of interest" description="Disordered" evidence="1">
    <location>
        <begin position="237"/>
        <end position="261"/>
    </location>
</feature>
<evidence type="ECO:0000313" key="2">
    <source>
        <dbReference type="EMBL" id="KAJ8871558.1"/>
    </source>
</evidence>
<sequence length="435" mass="48135">MSASCRPNNCTVGNSRFNARRQPSDKRVMSFLRQYVCRPASCAIQPPQARRLVAIQPLQARRLVAIQLPQAQRLAAIQPPQTRRLAAIQQLQIPKHSAASPYFHRAASGKRQWAGIIWPEFVGYLLPARFRPGFQKCSLYREWPSCEIGLRDHFVNELWHIGHGVNHRGRKGRHVDGREDAHKRSAGTSRRYESLILAVAWVAGKSARVEGGGGEKSSRNVPCDTQLAVERSCCAPGKNVNTGPQGSSASSSSPSSMRGRLSGDDICLPLERWRLAHHGARPSFRKHRSRSLTGGVYSGAGMKGRGKREIPEKTRRPTASSGTVPTCENPVTRPGIEPGWWPLHTLQCNLPNSNAIKADATTGVERSPPGEDTRRNLEKPHSLAIILQNTNSTHSSCATRRQLSTTGIEVLTRFVLSIRRRTAMTAARHDSARHR</sequence>
<accession>A0ABQ9GHQ4</accession>
<protein>
    <submittedName>
        <fullName evidence="2">Uncharacterized protein</fullName>
    </submittedName>
</protein>
<proteinExistence type="predicted"/>
<feature type="compositionally biased region" description="Polar residues" evidence="1">
    <location>
        <begin position="317"/>
        <end position="326"/>
    </location>
</feature>
<feature type="region of interest" description="Disordered" evidence="1">
    <location>
        <begin position="166"/>
        <end position="187"/>
    </location>
</feature>
<gene>
    <name evidence="2" type="ORF">PR048_027884</name>
</gene>
<feature type="region of interest" description="Disordered" evidence="1">
    <location>
        <begin position="284"/>
        <end position="333"/>
    </location>
</feature>